<evidence type="ECO:0008006" key="4">
    <source>
        <dbReference type="Google" id="ProtNLM"/>
    </source>
</evidence>
<protein>
    <recommendedName>
        <fullName evidence="4">Chaplin domain-containing protein</fullName>
    </recommendedName>
</protein>
<dbReference type="EMBL" id="JBHTBH010000007">
    <property type="protein sequence ID" value="MFC7329336.1"/>
    <property type="molecule type" value="Genomic_DNA"/>
</dbReference>
<reference evidence="3" key="1">
    <citation type="journal article" date="2019" name="Int. J. Syst. Evol. Microbiol.">
        <title>The Global Catalogue of Microorganisms (GCM) 10K type strain sequencing project: providing services to taxonomists for standard genome sequencing and annotation.</title>
        <authorList>
            <consortium name="The Broad Institute Genomics Platform"/>
            <consortium name="The Broad Institute Genome Sequencing Center for Infectious Disease"/>
            <person name="Wu L."/>
            <person name="Ma J."/>
        </authorList>
    </citation>
    <scope>NUCLEOTIDE SEQUENCE [LARGE SCALE GENOMIC DNA]</scope>
    <source>
        <strain evidence="3">CGMCC 4.7382</strain>
    </source>
</reference>
<keyword evidence="3" id="KW-1185">Reference proteome</keyword>
<feature type="signal peptide" evidence="1">
    <location>
        <begin position="1"/>
        <end position="27"/>
    </location>
</feature>
<comment type="caution">
    <text evidence="2">The sequence shown here is derived from an EMBL/GenBank/DDBJ whole genome shotgun (WGS) entry which is preliminary data.</text>
</comment>
<name>A0ABW2KJF4_9ACTN</name>
<keyword evidence="1" id="KW-0732">Signal</keyword>
<dbReference type="Proteomes" id="UP001596540">
    <property type="component" value="Unassembled WGS sequence"/>
</dbReference>
<evidence type="ECO:0000256" key="1">
    <source>
        <dbReference type="SAM" id="SignalP"/>
    </source>
</evidence>
<proteinExistence type="predicted"/>
<sequence>MLRKLGIAGAVAGIALGSVLAAAPAQADINASEQQYNQNLQAIPIGVCNNNIAALIGVNVPVLSPQTSGDCASGGKGTNVSL</sequence>
<accession>A0ABW2KJF4</accession>
<evidence type="ECO:0000313" key="3">
    <source>
        <dbReference type="Proteomes" id="UP001596540"/>
    </source>
</evidence>
<organism evidence="2 3">
    <name type="scientific">Marinactinospora rubrisoli</name>
    <dbReference type="NCBI Taxonomy" id="2715399"/>
    <lineage>
        <taxon>Bacteria</taxon>
        <taxon>Bacillati</taxon>
        <taxon>Actinomycetota</taxon>
        <taxon>Actinomycetes</taxon>
        <taxon>Streptosporangiales</taxon>
        <taxon>Nocardiopsidaceae</taxon>
        <taxon>Marinactinospora</taxon>
    </lineage>
</organism>
<feature type="chain" id="PRO_5046086310" description="Chaplin domain-containing protein" evidence="1">
    <location>
        <begin position="28"/>
        <end position="82"/>
    </location>
</feature>
<gene>
    <name evidence="2" type="ORF">ACFQRF_16495</name>
</gene>
<dbReference type="RefSeq" id="WP_379871983.1">
    <property type="nucleotide sequence ID" value="NZ_JBHTBH010000007.1"/>
</dbReference>
<evidence type="ECO:0000313" key="2">
    <source>
        <dbReference type="EMBL" id="MFC7329336.1"/>
    </source>
</evidence>